<dbReference type="Gene3D" id="3.20.20.370">
    <property type="entry name" value="Glycoside hydrolase/deacetylase"/>
    <property type="match status" value="1"/>
</dbReference>
<keyword evidence="9 10" id="KW-0624">Polysaccharide degradation</keyword>
<sequence length="1085" mass="116370" precursor="true">MTKKLMAFFSTLLCCSFLFTLLPANVQAMTLTNNATGTYQGYDYEYWKDTGNGTMTLTGPGTFTCSWSNINNILFRTGKRLGSQKTYQEYGNIYIEYDCDYRPNGNSYLSVYGWTQGPLVEYYIIESYGTWKPPGSNQVKGYVNADGGQYEIYQTTRYNMPSIEGDKTFDQYWSVRTQKRTSGTISVHEHFKAWESRGMRMGRLYEVSMVVEGYQSSGQANMKKMNLVIGGQAPSTSTPKPVTEKNAFQKIEAEDYDDLVGSEARSIGTGIGYINNGDYAVYKSVNLGSGAGSFKAYVANGNTTSTTIQLRLGGTNGALIGTLTVPSTGGWDTYQEVTTNVTNASGTKDLYLCFSGPVNVDYFVFDTSSNTGGNNGGGGNTGGGNTGGGNNGGWPGGGWPGGGNTGGNTGGGTKTVTNNETGTHGGYNYEYWKDNGNGTMILKDGGSFSCEWSNINNILFRKGIKYDETKTHQQIGTMELTYECDYQPNGNSYLAVYGWTSDPLVEYYIIESWGNWRPPGNEPVKGTITVDGGTYDIYETTRVNQPSIKGTATFQQYWSVRQQKRTSGKISVSEHFKAWESRGMKMGKFYEISLVVEGYQSSGKADVKSMSISINGVPHGSTGGNTGGGNTGGGNTGGGNNGGGNTGGGNNGGNTGGLLGDVNNSGTIDSIDLAIYKQYLLGMISSFPAPQNADIDNDGNYTSIDFAMIKQHLLGMIDLTTRGNPNNGGNNGNPDNTSPIDAFSKIEAENYSSNSSSTMEKIGTDNGGSGLGYIENGDYIVFKNVNFGSGANSFTARVAYGGNSSTTIQLRLGSSTGTIIGSLNVTSTGGWDSYRELSTSVSGASGTKDLYLCFNGPVNIDYFTFSTQSVPTSSPTSQPITGKKLVALTFDDGPSYQTTLVLDKLKKYNAKATFMVVGQNIASNGSVMQRIVAEGHEIGNHSWSHQDMRYMSASQIQNEINQTNAAVRQYTGYDPKFFRAPNLSVGGAMTSTINMPFVQGVIAQDWNGGSATTAQARAQIVINGVRDGSIVLMHCTQPGNHPTPEALDIIIPTLQNQGYAFVTLSELFSAKGITPRPGVTYDGAF</sequence>
<accession>G8LXE2</accession>
<feature type="region of interest" description="Disordered" evidence="11">
    <location>
        <begin position="374"/>
        <end position="420"/>
    </location>
</feature>
<dbReference type="InterPro" id="IPR033123">
    <property type="entry name" value="GH11_dom"/>
</dbReference>
<dbReference type="CDD" id="cd04084">
    <property type="entry name" value="CBM6_xylanase-like"/>
    <property type="match status" value="2"/>
</dbReference>
<evidence type="ECO:0000259" key="15">
    <source>
        <dbReference type="PROSITE" id="PS51761"/>
    </source>
</evidence>
<dbReference type="InterPro" id="IPR006584">
    <property type="entry name" value="Cellulose-bd_IV"/>
</dbReference>
<keyword evidence="8 10" id="KW-0326">Glycosidase</keyword>
<evidence type="ECO:0000256" key="2">
    <source>
        <dbReference type="ARBA" id="ARBA00004851"/>
    </source>
</evidence>
<reference evidence="18" key="1">
    <citation type="submission" date="2011-12" db="EMBL/GenBank/DDBJ databases">
        <title>Complete sequence of Clostridium clariflavum DSM 19732.</title>
        <authorList>
            <consortium name="US DOE Joint Genome Institute"/>
            <person name="Lucas S."/>
            <person name="Han J."/>
            <person name="Lapidus A."/>
            <person name="Cheng J.-F."/>
            <person name="Goodwin L."/>
            <person name="Pitluck S."/>
            <person name="Peters L."/>
            <person name="Teshima H."/>
            <person name="Detter J.C."/>
            <person name="Han C."/>
            <person name="Tapia R."/>
            <person name="Land M."/>
            <person name="Hauser L."/>
            <person name="Kyrpides N."/>
            <person name="Ivanova N."/>
            <person name="Pagani I."/>
            <person name="Kitzmiller T."/>
            <person name="Lynd L."/>
            <person name="Izquierdo J."/>
            <person name="Woyke T."/>
        </authorList>
    </citation>
    <scope>NUCLEOTIDE SEQUENCE [LARGE SCALE GENOMIC DNA]</scope>
    <source>
        <strain evidence="18">DSM 19732 / NBRC 101661 / EBR45</strain>
    </source>
</reference>
<dbReference type="InterPro" id="IPR016134">
    <property type="entry name" value="Dockerin_dom"/>
</dbReference>
<evidence type="ECO:0000256" key="8">
    <source>
        <dbReference type="ARBA" id="ARBA00023295"/>
    </source>
</evidence>
<comment type="catalytic activity">
    <reaction evidence="1 10">
        <text>Endohydrolysis of (1-&gt;4)-beta-D-xylosidic linkages in xylans.</text>
        <dbReference type="EC" id="3.2.1.8"/>
    </reaction>
</comment>
<dbReference type="InterPro" id="IPR013320">
    <property type="entry name" value="ConA-like_dom_sf"/>
</dbReference>
<dbReference type="PROSITE" id="PS51677">
    <property type="entry name" value="NODB"/>
    <property type="match status" value="1"/>
</dbReference>
<dbReference type="SUPFAM" id="SSF49785">
    <property type="entry name" value="Galactose-binding domain-like"/>
    <property type="match status" value="2"/>
</dbReference>
<evidence type="ECO:0000313" key="17">
    <source>
        <dbReference type="EMBL" id="AEV69860.1"/>
    </source>
</evidence>
<dbReference type="eggNOG" id="COG3507">
    <property type="taxonomic scope" value="Bacteria"/>
</dbReference>
<comment type="similarity">
    <text evidence="10">Belongs to the glycosyl hydrolase 11 (cellulase G) family.</text>
</comment>
<evidence type="ECO:0000256" key="12">
    <source>
        <dbReference type="SAM" id="SignalP"/>
    </source>
</evidence>
<feature type="domain" description="CBM6" evidence="13">
    <location>
        <begin position="249"/>
        <end position="366"/>
    </location>
</feature>
<feature type="domain" description="GH11" evidence="15">
    <location>
        <begin position="30"/>
        <end position="225"/>
    </location>
</feature>
<dbReference type="Pfam" id="PF01522">
    <property type="entry name" value="Polysacc_deac_1"/>
    <property type="match status" value="1"/>
</dbReference>
<dbReference type="PROSITE" id="PS51175">
    <property type="entry name" value="CBM6"/>
    <property type="match status" value="2"/>
</dbReference>
<evidence type="ECO:0000259" key="16">
    <source>
        <dbReference type="PROSITE" id="PS51766"/>
    </source>
</evidence>
<dbReference type="InterPro" id="IPR013319">
    <property type="entry name" value="GH11/12"/>
</dbReference>
<feature type="active site" description="Nucleophile" evidence="10">
    <location>
        <position position="121"/>
    </location>
</feature>
<dbReference type="EC" id="3.2.1.8" evidence="3 10"/>
<dbReference type="InterPro" id="IPR018208">
    <property type="entry name" value="GH11_AS_1"/>
</dbReference>
<comment type="pathway">
    <text evidence="2 10">Glycan degradation; xylan degradation.</text>
</comment>
<dbReference type="SUPFAM" id="SSF49899">
    <property type="entry name" value="Concanavalin A-like lectins/glucanases"/>
    <property type="match status" value="2"/>
</dbReference>
<dbReference type="Pfam" id="PF03422">
    <property type="entry name" value="CBM_6"/>
    <property type="match status" value="2"/>
</dbReference>
<dbReference type="GO" id="GO:0045493">
    <property type="term" value="P:xylan catabolic process"/>
    <property type="evidence" value="ECO:0007669"/>
    <property type="project" value="UniProtKB-UniRule"/>
</dbReference>
<feature type="active site" description="Proton donor" evidence="10">
    <location>
        <position position="597"/>
    </location>
</feature>
<dbReference type="SMART" id="SM00606">
    <property type="entry name" value="CBD_IV"/>
    <property type="match status" value="2"/>
</dbReference>
<keyword evidence="5 12" id="KW-0732">Signal</keyword>
<dbReference type="Gene3D" id="1.10.1330.10">
    <property type="entry name" value="Dockerin domain"/>
    <property type="match status" value="1"/>
</dbReference>
<gene>
    <name evidence="17" type="ordered locus">Clocl_3361</name>
</gene>
<evidence type="ECO:0000256" key="3">
    <source>
        <dbReference type="ARBA" id="ARBA00012590"/>
    </source>
</evidence>
<proteinExistence type="inferred from homology"/>
<dbReference type="CDD" id="cd14256">
    <property type="entry name" value="Dockerin_I"/>
    <property type="match status" value="1"/>
</dbReference>
<dbReference type="PANTHER" id="PTHR46828:SF2">
    <property type="entry name" value="ENDO-1,4-BETA-XYLANASE A-RELATED"/>
    <property type="match status" value="1"/>
</dbReference>
<evidence type="ECO:0000256" key="11">
    <source>
        <dbReference type="SAM" id="MobiDB-lite"/>
    </source>
</evidence>
<dbReference type="InterPro" id="IPR001137">
    <property type="entry name" value="Glyco_hydro_11"/>
</dbReference>
<dbReference type="GO" id="GO:0030246">
    <property type="term" value="F:carbohydrate binding"/>
    <property type="evidence" value="ECO:0007669"/>
    <property type="project" value="InterPro"/>
</dbReference>
<dbReference type="AlphaFoldDB" id="G8LXE2"/>
<dbReference type="eggNOG" id="COG0726">
    <property type="taxonomic scope" value="Bacteria"/>
</dbReference>
<feature type="active site" description="Proton donor" evidence="10">
    <location>
        <position position="212"/>
    </location>
</feature>
<dbReference type="HOGENOM" id="CLU_326219_0_0_9"/>
<evidence type="ECO:0000256" key="10">
    <source>
        <dbReference type="PROSITE-ProRule" id="PRU01097"/>
    </source>
</evidence>
<evidence type="ECO:0000256" key="9">
    <source>
        <dbReference type="ARBA" id="ARBA00023326"/>
    </source>
</evidence>
<reference evidence="17 18" key="2">
    <citation type="journal article" date="2012" name="Stand. Genomic Sci.">
        <title>Complete Genome Sequence of Clostridium clariflavum DSM 19732.</title>
        <authorList>
            <person name="Izquierdo J.A."/>
            <person name="Goodwin L."/>
            <person name="Davenport K.W."/>
            <person name="Teshima H."/>
            <person name="Bruce D."/>
            <person name="Detter C."/>
            <person name="Tapia R."/>
            <person name="Han S."/>
            <person name="Land M."/>
            <person name="Hauser L."/>
            <person name="Jeffries C.D."/>
            <person name="Han J."/>
            <person name="Pitluck S."/>
            <person name="Nolan M."/>
            <person name="Chen A."/>
            <person name="Huntemann M."/>
            <person name="Mavromatis K."/>
            <person name="Mikhailova N."/>
            <person name="Liolios K."/>
            <person name="Woyke T."/>
            <person name="Lynd L.R."/>
        </authorList>
    </citation>
    <scope>NUCLEOTIDE SEQUENCE [LARGE SCALE GENOMIC DNA]</scope>
    <source>
        <strain evidence="18">DSM 19732 / NBRC 101661 / EBR45</strain>
    </source>
</reference>
<feature type="signal peptide" evidence="12">
    <location>
        <begin position="1"/>
        <end position="28"/>
    </location>
</feature>
<feature type="chain" id="PRO_5003511620" description="endo-1,4-beta-xylanase" evidence="12">
    <location>
        <begin position="29"/>
        <end position="1085"/>
    </location>
</feature>
<dbReference type="PROSITE" id="PS00776">
    <property type="entry name" value="GH11_1"/>
    <property type="match status" value="2"/>
</dbReference>
<keyword evidence="18" id="KW-1185">Reference proteome</keyword>
<feature type="compositionally biased region" description="Gly residues" evidence="11">
    <location>
        <begin position="621"/>
        <end position="648"/>
    </location>
</feature>
<dbReference type="eggNOG" id="COG5498">
    <property type="taxonomic scope" value="Bacteria"/>
</dbReference>
<evidence type="ECO:0000256" key="4">
    <source>
        <dbReference type="ARBA" id="ARBA00022651"/>
    </source>
</evidence>
<dbReference type="GO" id="GO:0016810">
    <property type="term" value="F:hydrolase activity, acting on carbon-nitrogen (but not peptide) bonds"/>
    <property type="evidence" value="ECO:0007669"/>
    <property type="project" value="InterPro"/>
</dbReference>
<keyword evidence="6 10" id="KW-0378">Hydrolase</keyword>
<feature type="domain" description="CBM6" evidence="13">
    <location>
        <begin position="744"/>
        <end position="866"/>
    </location>
</feature>
<organism evidence="17 18">
    <name type="scientific">Acetivibrio clariflavus (strain DSM 19732 / NBRC 101661 / EBR45)</name>
    <name type="common">Clostridium clariflavum</name>
    <dbReference type="NCBI Taxonomy" id="720554"/>
    <lineage>
        <taxon>Bacteria</taxon>
        <taxon>Bacillati</taxon>
        <taxon>Bacillota</taxon>
        <taxon>Clostridia</taxon>
        <taxon>Eubacteriales</taxon>
        <taxon>Oscillospiraceae</taxon>
        <taxon>Acetivibrio</taxon>
    </lineage>
</organism>
<dbReference type="InterPro" id="IPR036439">
    <property type="entry name" value="Dockerin_dom_sf"/>
</dbReference>
<dbReference type="GO" id="GO:0031176">
    <property type="term" value="F:endo-1,4-beta-xylanase activity"/>
    <property type="evidence" value="ECO:0007669"/>
    <property type="project" value="UniProtKB-UniRule"/>
</dbReference>
<dbReference type="SMR" id="G8LXE2"/>
<dbReference type="SUPFAM" id="SSF88713">
    <property type="entry name" value="Glycoside hydrolase/deacetylase"/>
    <property type="match status" value="1"/>
</dbReference>
<feature type="region of interest" description="Disordered" evidence="11">
    <location>
        <begin position="618"/>
        <end position="648"/>
    </location>
</feature>
<feature type="active site" description="Nucleophile" evidence="10">
    <location>
        <position position="506"/>
    </location>
</feature>
<evidence type="ECO:0000259" key="13">
    <source>
        <dbReference type="PROSITE" id="PS51175"/>
    </source>
</evidence>
<dbReference type="PANTHER" id="PTHR46828">
    <property type="entry name" value="ENDO-1,4-BETA-XYLANASE A-RELATED"/>
    <property type="match status" value="1"/>
</dbReference>
<evidence type="ECO:0000259" key="14">
    <source>
        <dbReference type="PROSITE" id="PS51677"/>
    </source>
</evidence>
<evidence type="ECO:0000313" key="18">
    <source>
        <dbReference type="Proteomes" id="UP000005435"/>
    </source>
</evidence>
<evidence type="ECO:0000256" key="5">
    <source>
        <dbReference type="ARBA" id="ARBA00022729"/>
    </source>
</evidence>
<protein>
    <recommendedName>
        <fullName evidence="3 10">endo-1,4-beta-xylanase</fullName>
        <ecNumber evidence="3 10">3.2.1.8</ecNumber>
    </recommendedName>
</protein>
<evidence type="ECO:0000256" key="6">
    <source>
        <dbReference type="ARBA" id="ARBA00022801"/>
    </source>
</evidence>
<dbReference type="PROSITE" id="PS51766">
    <property type="entry name" value="DOCKERIN"/>
    <property type="match status" value="1"/>
</dbReference>
<dbReference type="CDD" id="cd10954">
    <property type="entry name" value="CE4_CtAXE_like"/>
    <property type="match status" value="1"/>
</dbReference>
<evidence type="ECO:0000256" key="7">
    <source>
        <dbReference type="ARBA" id="ARBA00023277"/>
    </source>
</evidence>
<dbReference type="InterPro" id="IPR008979">
    <property type="entry name" value="Galactose-bd-like_sf"/>
</dbReference>
<dbReference type="InterPro" id="IPR011330">
    <property type="entry name" value="Glyco_hydro/deAcase_b/a-brl"/>
</dbReference>
<dbReference type="Proteomes" id="UP000005435">
    <property type="component" value="Chromosome"/>
</dbReference>
<dbReference type="EMBL" id="CP003065">
    <property type="protein sequence ID" value="AEV69860.1"/>
    <property type="molecule type" value="Genomic_DNA"/>
</dbReference>
<name>G8LXE2_ACECE</name>
<evidence type="ECO:0000256" key="1">
    <source>
        <dbReference type="ARBA" id="ARBA00000681"/>
    </source>
</evidence>
<dbReference type="KEGG" id="ccl:Clocl_3361"/>
<dbReference type="PRINTS" id="PR00911">
    <property type="entry name" value="GLHYDRLASE11"/>
</dbReference>
<feature type="compositionally biased region" description="Gly residues" evidence="11">
    <location>
        <begin position="374"/>
        <end position="413"/>
    </location>
</feature>
<dbReference type="InterPro" id="IPR002509">
    <property type="entry name" value="NODB_dom"/>
</dbReference>
<dbReference type="RefSeq" id="WP_014256392.1">
    <property type="nucleotide sequence ID" value="NC_016627.1"/>
</dbReference>
<dbReference type="UniPathway" id="UPA00114"/>
<feature type="domain" description="Dockerin" evidence="16">
    <location>
        <begin position="655"/>
        <end position="722"/>
    </location>
</feature>
<keyword evidence="4 10" id="KW-0858">Xylan degradation</keyword>
<dbReference type="PROSITE" id="PS00777">
    <property type="entry name" value="GH11_2"/>
    <property type="match status" value="2"/>
</dbReference>
<feature type="domain" description="NodB homology" evidence="14">
    <location>
        <begin position="884"/>
        <end position="1062"/>
    </location>
</feature>
<dbReference type="Gene3D" id="2.60.120.180">
    <property type="match status" value="2"/>
</dbReference>
<dbReference type="Pfam" id="PF00404">
    <property type="entry name" value="Dockerin_1"/>
    <property type="match status" value="1"/>
</dbReference>
<keyword evidence="7 10" id="KW-0119">Carbohydrate metabolism</keyword>
<dbReference type="Pfam" id="PF00457">
    <property type="entry name" value="Glyco_hydro_11"/>
    <property type="match status" value="2"/>
</dbReference>
<dbReference type="InterPro" id="IPR002105">
    <property type="entry name" value="Dockerin_1_rpt"/>
</dbReference>
<dbReference type="STRING" id="720554.Clocl_3361"/>
<dbReference type="Gene3D" id="2.60.120.260">
    <property type="entry name" value="Galactose-binding domain-like"/>
    <property type="match status" value="2"/>
</dbReference>
<dbReference type="SUPFAM" id="SSF63446">
    <property type="entry name" value="Type I dockerin domain"/>
    <property type="match status" value="1"/>
</dbReference>
<dbReference type="PROSITE" id="PS51761">
    <property type="entry name" value="GH11_3"/>
    <property type="match status" value="2"/>
</dbReference>
<dbReference type="InterPro" id="IPR005084">
    <property type="entry name" value="CBM6"/>
</dbReference>
<feature type="domain" description="GH11" evidence="15">
    <location>
        <begin position="415"/>
        <end position="610"/>
    </location>
</feature>
<dbReference type="InterPro" id="IPR033119">
    <property type="entry name" value="GH11_AS_2"/>
</dbReference>